<dbReference type="Proteomes" id="UP001153678">
    <property type="component" value="Unassembled WGS sequence"/>
</dbReference>
<comment type="caution">
    <text evidence="1">The sequence shown here is derived from an EMBL/GenBank/DDBJ whole genome shotgun (WGS) entry which is preliminary data.</text>
</comment>
<keyword evidence="2" id="KW-1185">Reference proteome</keyword>
<dbReference type="InterPro" id="IPR012337">
    <property type="entry name" value="RNaseH-like_sf"/>
</dbReference>
<reference evidence="1" key="1">
    <citation type="submission" date="2022-08" db="EMBL/GenBank/DDBJ databases">
        <authorList>
            <person name="Kallberg Y."/>
            <person name="Tangrot J."/>
            <person name="Rosling A."/>
        </authorList>
    </citation>
    <scope>NUCLEOTIDE SEQUENCE</scope>
    <source>
        <strain evidence="1">Wild A</strain>
    </source>
</reference>
<feature type="non-terminal residue" evidence="1">
    <location>
        <position position="1"/>
    </location>
</feature>
<proteinExistence type="predicted"/>
<dbReference type="EMBL" id="CAMKVN010001959">
    <property type="protein sequence ID" value="CAI2178978.1"/>
    <property type="molecule type" value="Genomic_DNA"/>
</dbReference>
<dbReference type="OrthoDB" id="2440110at2759"/>
<protein>
    <submittedName>
        <fullName evidence="1">16982_t:CDS:1</fullName>
    </submittedName>
</protein>
<gene>
    <name evidence="1" type="ORF">FWILDA_LOCUS8857</name>
</gene>
<evidence type="ECO:0000313" key="1">
    <source>
        <dbReference type="EMBL" id="CAI2178978.1"/>
    </source>
</evidence>
<evidence type="ECO:0000313" key="2">
    <source>
        <dbReference type="Proteomes" id="UP001153678"/>
    </source>
</evidence>
<dbReference type="SUPFAM" id="SSF53098">
    <property type="entry name" value="Ribonuclease H-like"/>
    <property type="match status" value="1"/>
</dbReference>
<organism evidence="1 2">
    <name type="scientific">Funneliformis geosporum</name>
    <dbReference type="NCBI Taxonomy" id="1117311"/>
    <lineage>
        <taxon>Eukaryota</taxon>
        <taxon>Fungi</taxon>
        <taxon>Fungi incertae sedis</taxon>
        <taxon>Mucoromycota</taxon>
        <taxon>Glomeromycotina</taxon>
        <taxon>Glomeromycetes</taxon>
        <taxon>Glomerales</taxon>
        <taxon>Glomeraceae</taxon>
        <taxon>Funneliformis</taxon>
    </lineage>
</organism>
<feature type="non-terminal residue" evidence="1">
    <location>
        <position position="204"/>
    </location>
</feature>
<accession>A0A9W4X185</accession>
<sequence>KSYQNGAYLTQELKENLIIGGGLRGYSKTRWTTAFDCLASIKRCENAFYSLLEKHPETLRDDIKSLLRNRIFFQDVEELIKLLKPIKEVIVSLEYKSTSLSDCFIQLMKLGIAFKSYPTITNVLFRSYCIDKFNHRKGFKSDVFRQICHTALELWKHMDGGDITANILIAQLLAYRNFSKPYEFQYVQEMYNIETWWKMIEPQD</sequence>
<dbReference type="AlphaFoldDB" id="A0A9W4X185"/>
<name>A0A9W4X185_9GLOM</name>